<dbReference type="GO" id="GO:0006629">
    <property type="term" value="P:lipid metabolic process"/>
    <property type="evidence" value="ECO:0007669"/>
    <property type="project" value="UniProtKB-KW"/>
</dbReference>
<reference evidence="9" key="2">
    <citation type="submission" date="2020-02" db="EMBL/GenBank/DDBJ databases">
        <authorList>
            <person name="Gilchrist C.L.M."/>
            <person name="Chooi Y.-H."/>
        </authorList>
    </citation>
    <scope>NUCLEOTIDE SEQUENCE</scope>
    <source>
        <strain evidence="9">MST-FP2251</strain>
    </source>
</reference>
<feature type="compositionally biased region" description="Basic and acidic residues" evidence="7">
    <location>
        <begin position="197"/>
        <end position="207"/>
    </location>
</feature>
<dbReference type="EMBL" id="VCAU01000039">
    <property type="protein sequence ID" value="KAF9889120.1"/>
    <property type="molecule type" value="Genomic_DNA"/>
</dbReference>
<evidence type="ECO:0008006" key="11">
    <source>
        <dbReference type="Google" id="ProtNLM"/>
    </source>
</evidence>
<keyword evidence="6 8" id="KW-0472">Membrane</keyword>
<keyword evidence="10" id="KW-1185">Reference proteome</keyword>
<keyword evidence="4 8" id="KW-1133">Transmembrane helix</keyword>
<gene>
    <name evidence="9" type="ORF">FE257_007609</name>
</gene>
<comment type="subcellular location">
    <subcellularLocation>
        <location evidence="1">Endoplasmic reticulum membrane</location>
        <topology evidence="1">Multi-pass membrane protein</topology>
    </subcellularLocation>
</comment>
<dbReference type="CDD" id="cd23995">
    <property type="entry name" value="Seipin_BSCL2_like"/>
    <property type="match status" value="1"/>
</dbReference>
<dbReference type="GO" id="GO:0005789">
    <property type="term" value="C:endoplasmic reticulum membrane"/>
    <property type="evidence" value="ECO:0007669"/>
    <property type="project" value="UniProtKB-SubCell"/>
</dbReference>
<protein>
    <recommendedName>
        <fullName evidence="11">Adipose-regulatory protein-domain-containing protein</fullName>
    </recommendedName>
</protein>
<feature type="compositionally biased region" description="Acidic residues" evidence="7">
    <location>
        <begin position="233"/>
        <end position="244"/>
    </location>
</feature>
<evidence type="ECO:0000313" key="9">
    <source>
        <dbReference type="EMBL" id="KAF9889120.1"/>
    </source>
</evidence>
<keyword evidence="3" id="KW-0256">Endoplasmic reticulum</keyword>
<organism evidence="9 10">
    <name type="scientific">Aspergillus nanangensis</name>
    <dbReference type="NCBI Taxonomy" id="2582783"/>
    <lineage>
        <taxon>Eukaryota</taxon>
        <taxon>Fungi</taxon>
        <taxon>Dikarya</taxon>
        <taxon>Ascomycota</taxon>
        <taxon>Pezizomycotina</taxon>
        <taxon>Eurotiomycetes</taxon>
        <taxon>Eurotiomycetidae</taxon>
        <taxon>Eurotiales</taxon>
        <taxon>Aspergillaceae</taxon>
        <taxon>Aspergillus</taxon>
        <taxon>Aspergillus subgen. Circumdati</taxon>
    </lineage>
</organism>
<keyword evidence="5" id="KW-0443">Lipid metabolism</keyword>
<dbReference type="Proteomes" id="UP001194746">
    <property type="component" value="Unassembled WGS sequence"/>
</dbReference>
<dbReference type="Pfam" id="PF06775">
    <property type="entry name" value="Seipin"/>
    <property type="match status" value="1"/>
</dbReference>
<evidence type="ECO:0000256" key="6">
    <source>
        <dbReference type="ARBA" id="ARBA00023136"/>
    </source>
</evidence>
<evidence type="ECO:0000313" key="10">
    <source>
        <dbReference type="Proteomes" id="UP001194746"/>
    </source>
</evidence>
<reference evidence="9" key="1">
    <citation type="journal article" date="2019" name="Beilstein J. Org. Chem.">
        <title>Nanangenines: drimane sesquiterpenoids as the dominant metabolite cohort of a novel Australian fungus, Aspergillus nanangensis.</title>
        <authorList>
            <person name="Lacey H.J."/>
            <person name="Gilchrist C.L.M."/>
            <person name="Crombie A."/>
            <person name="Kalaitzis J.A."/>
            <person name="Vuong D."/>
            <person name="Rutledge P.J."/>
            <person name="Turner P."/>
            <person name="Pitt J.I."/>
            <person name="Lacey E."/>
            <person name="Chooi Y.H."/>
            <person name="Piggott A.M."/>
        </authorList>
    </citation>
    <scope>NUCLEOTIDE SEQUENCE</scope>
    <source>
        <strain evidence="9">MST-FP2251</strain>
    </source>
</reference>
<dbReference type="AlphaFoldDB" id="A0AAD4GTZ2"/>
<comment type="caution">
    <text evidence="9">The sequence shown here is derived from an EMBL/GenBank/DDBJ whole genome shotgun (WGS) entry which is preliminary data.</text>
</comment>
<accession>A0AAD4GTZ2</accession>
<evidence type="ECO:0000256" key="7">
    <source>
        <dbReference type="SAM" id="MobiDB-lite"/>
    </source>
</evidence>
<feature type="region of interest" description="Disordered" evidence="7">
    <location>
        <begin position="197"/>
        <end position="273"/>
    </location>
</feature>
<feature type="transmembrane region" description="Helical" evidence="8">
    <location>
        <begin position="42"/>
        <end position="68"/>
    </location>
</feature>
<name>A0AAD4GTZ2_ASPNN</name>
<keyword evidence="2 8" id="KW-0812">Transmembrane</keyword>
<evidence type="ECO:0000256" key="4">
    <source>
        <dbReference type="ARBA" id="ARBA00022989"/>
    </source>
</evidence>
<sequence length="273" mass="29976">MDPQYAIDNGDDGDDGSFLSSVKDSLFDLIQPLVSKKAQKTYVGIFVFIATSIAMVLVSSFAYGVFYYSFIPQIGIEREIHLQFGDGDPWGIANIGSGLISRQPYDVSIKLELPRTPSNLATGNFMLDLALLPHPSVTALPKTNTSTLAISRSRRPAILTFNSQLVDTASKLTFMPFYVTGWNREAERLHVIKAETDGGKSIKKEPSDEPTSPLVIPSGSLAEGGRVKREEEYQADDESDDSEETLAAGTGIESAEARGLQRRRSHQFKQDDH</sequence>
<evidence type="ECO:0000256" key="8">
    <source>
        <dbReference type="SAM" id="Phobius"/>
    </source>
</evidence>
<proteinExistence type="predicted"/>
<dbReference type="InterPro" id="IPR009617">
    <property type="entry name" value="Seipin"/>
</dbReference>
<evidence type="ECO:0000256" key="3">
    <source>
        <dbReference type="ARBA" id="ARBA00022824"/>
    </source>
</evidence>
<evidence type="ECO:0000256" key="2">
    <source>
        <dbReference type="ARBA" id="ARBA00022692"/>
    </source>
</evidence>
<evidence type="ECO:0000256" key="1">
    <source>
        <dbReference type="ARBA" id="ARBA00004477"/>
    </source>
</evidence>
<evidence type="ECO:0000256" key="5">
    <source>
        <dbReference type="ARBA" id="ARBA00023098"/>
    </source>
</evidence>
<dbReference type="GO" id="GO:0140042">
    <property type="term" value="P:lipid droplet formation"/>
    <property type="evidence" value="ECO:0007669"/>
    <property type="project" value="UniProtKB-ARBA"/>
</dbReference>
<dbReference type="PANTHER" id="PTHR21212:SF0">
    <property type="entry name" value="SEIPIN"/>
    <property type="match status" value="1"/>
</dbReference>
<dbReference type="PANTHER" id="PTHR21212">
    <property type="entry name" value="BERNARDINELLI-SEIP CONGENITAL LIPODYSTROPHY 2 HOMOLOG BSCL2 PROTEIN"/>
    <property type="match status" value="1"/>
</dbReference>